<feature type="domain" description="Smf/DprA SLOG" evidence="3">
    <location>
        <begin position="84"/>
        <end position="294"/>
    </location>
</feature>
<dbReference type="Pfam" id="PF21102">
    <property type="entry name" value="DprA_N"/>
    <property type="match status" value="1"/>
</dbReference>
<reference evidence="5" key="1">
    <citation type="submission" date="2020-12" db="EMBL/GenBank/DDBJ databases">
        <title>Methylobrevis albus sp. nov., isolated from fresh water lack sediment.</title>
        <authorList>
            <person name="Zou Q."/>
        </authorList>
    </citation>
    <scope>NUCLEOTIDE SEQUENCE</scope>
    <source>
        <strain evidence="5">L22</strain>
    </source>
</reference>
<dbReference type="InterPro" id="IPR041614">
    <property type="entry name" value="DprA_WH"/>
</dbReference>
<dbReference type="EMBL" id="JADZLT010000040">
    <property type="protein sequence ID" value="MBH0237007.1"/>
    <property type="molecule type" value="Genomic_DNA"/>
</dbReference>
<evidence type="ECO:0000256" key="2">
    <source>
        <dbReference type="SAM" id="MobiDB-lite"/>
    </source>
</evidence>
<dbReference type="RefSeq" id="WP_197310086.1">
    <property type="nucleotide sequence ID" value="NZ_JADZLT010000040.1"/>
</dbReference>
<dbReference type="PANTHER" id="PTHR43022:SF1">
    <property type="entry name" value="PROTEIN SMF"/>
    <property type="match status" value="1"/>
</dbReference>
<name>A0A931MXF4_9HYPH</name>
<evidence type="ECO:0000259" key="4">
    <source>
        <dbReference type="Pfam" id="PF17782"/>
    </source>
</evidence>
<dbReference type="InterPro" id="IPR036388">
    <property type="entry name" value="WH-like_DNA-bd_sf"/>
</dbReference>
<keyword evidence="6" id="KW-1185">Reference proteome</keyword>
<gene>
    <name evidence="5" type="primary">dprA</name>
    <name evidence="5" type="ORF">I5731_04150</name>
</gene>
<dbReference type="Gene3D" id="1.10.10.10">
    <property type="entry name" value="Winged helix-like DNA-binding domain superfamily/Winged helix DNA-binding domain"/>
    <property type="match status" value="1"/>
</dbReference>
<dbReference type="Gene3D" id="3.40.50.450">
    <property type="match status" value="1"/>
</dbReference>
<dbReference type="SUPFAM" id="SSF102405">
    <property type="entry name" value="MCP/YpsA-like"/>
    <property type="match status" value="1"/>
</dbReference>
<dbReference type="InterPro" id="IPR057666">
    <property type="entry name" value="DrpA_SLOG"/>
</dbReference>
<proteinExistence type="inferred from homology"/>
<organism evidence="5 6">
    <name type="scientific">Methylobrevis albus</name>
    <dbReference type="NCBI Taxonomy" id="2793297"/>
    <lineage>
        <taxon>Bacteria</taxon>
        <taxon>Pseudomonadati</taxon>
        <taxon>Pseudomonadota</taxon>
        <taxon>Alphaproteobacteria</taxon>
        <taxon>Hyphomicrobiales</taxon>
        <taxon>Pleomorphomonadaceae</taxon>
        <taxon>Methylobrevis</taxon>
    </lineage>
</organism>
<comment type="similarity">
    <text evidence="1">Belongs to the DprA/Smf family.</text>
</comment>
<dbReference type="Proteomes" id="UP000631694">
    <property type="component" value="Unassembled WGS sequence"/>
</dbReference>
<protein>
    <submittedName>
        <fullName evidence="5">DNA-protecting protein DprA</fullName>
    </submittedName>
</protein>
<comment type="caution">
    <text evidence="5">The sequence shown here is derived from an EMBL/GenBank/DDBJ whole genome shotgun (WGS) entry which is preliminary data.</text>
</comment>
<dbReference type="AlphaFoldDB" id="A0A931MXF4"/>
<sequence length="386" mass="40036">MPSDRSPVVLSDRQRVAWLRLIRCDNVGPATFRQLVNHFGSAAAALEALPGLTRRGGARHSPRIPGQGEAEDEIAAIRRAGADLVAIGEAGYPQHLARLDAPPPLVSIRNAPGAAADLARRPTIAIVGSRSASVIGVKIAERIAHGLGDAGVVVVSGLARGIDTAAHRAALDSGTIAVIAGGIDHVYPEENRGLIEEIVARGGAIVSEMPYGWVPRAQDFPRRNRIISGIALGVAVIEAAERSGSLHTARFAAEQGREVFAVPGSPLDPRASGTNALIRTGATLTRHAADILDVLAPMLGRVAGGGDLGADEPIRERDDDGAASGDEIADGDRRLILTALSPTPTAIDDIVHHTGLRAATVHLVLLELDLAGRISRHPGPAVALVG</sequence>
<accession>A0A931MXF4</accession>
<dbReference type="InterPro" id="IPR003488">
    <property type="entry name" value="DprA"/>
</dbReference>
<evidence type="ECO:0000256" key="1">
    <source>
        <dbReference type="ARBA" id="ARBA00006525"/>
    </source>
</evidence>
<dbReference type="NCBIfam" id="TIGR00732">
    <property type="entry name" value="dprA"/>
    <property type="match status" value="1"/>
</dbReference>
<feature type="domain" description="DprA winged helix" evidence="4">
    <location>
        <begin position="327"/>
        <end position="379"/>
    </location>
</feature>
<dbReference type="Pfam" id="PF17782">
    <property type="entry name" value="WHD_DprA"/>
    <property type="match status" value="1"/>
</dbReference>
<evidence type="ECO:0000313" key="6">
    <source>
        <dbReference type="Proteomes" id="UP000631694"/>
    </source>
</evidence>
<dbReference type="GO" id="GO:0009294">
    <property type="term" value="P:DNA-mediated transformation"/>
    <property type="evidence" value="ECO:0007669"/>
    <property type="project" value="InterPro"/>
</dbReference>
<dbReference type="PANTHER" id="PTHR43022">
    <property type="entry name" value="PROTEIN SMF"/>
    <property type="match status" value="1"/>
</dbReference>
<feature type="region of interest" description="Disordered" evidence="2">
    <location>
        <begin position="306"/>
        <end position="327"/>
    </location>
</feature>
<evidence type="ECO:0000259" key="3">
    <source>
        <dbReference type="Pfam" id="PF02481"/>
    </source>
</evidence>
<evidence type="ECO:0000313" key="5">
    <source>
        <dbReference type="EMBL" id="MBH0237007.1"/>
    </source>
</evidence>
<dbReference type="Pfam" id="PF02481">
    <property type="entry name" value="DNA_processg_A"/>
    <property type="match status" value="1"/>
</dbReference>